<organism evidence="2 3">
    <name type="scientific">Vineibacter terrae</name>
    <dbReference type="NCBI Taxonomy" id="2586908"/>
    <lineage>
        <taxon>Bacteria</taxon>
        <taxon>Pseudomonadati</taxon>
        <taxon>Pseudomonadota</taxon>
        <taxon>Alphaproteobacteria</taxon>
        <taxon>Hyphomicrobiales</taxon>
        <taxon>Vineibacter</taxon>
    </lineage>
</organism>
<evidence type="ECO:0000256" key="1">
    <source>
        <dbReference type="SAM" id="Phobius"/>
    </source>
</evidence>
<keyword evidence="1" id="KW-1133">Transmembrane helix</keyword>
<keyword evidence="3" id="KW-1185">Reference proteome</keyword>
<dbReference type="EMBL" id="VDUZ01000028">
    <property type="protein sequence ID" value="TXL73022.1"/>
    <property type="molecule type" value="Genomic_DNA"/>
</dbReference>
<accession>A0A5C8PGV4</accession>
<evidence type="ECO:0000313" key="2">
    <source>
        <dbReference type="EMBL" id="TXL73022.1"/>
    </source>
</evidence>
<name>A0A5C8PGV4_9HYPH</name>
<dbReference type="PIRSF" id="PIRSF032162">
    <property type="entry name" value="UCP032162_imp"/>
    <property type="match status" value="1"/>
</dbReference>
<keyword evidence="1" id="KW-0812">Transmembrane</keyword>
<dbReference type="Proteomes" id="UP000321638">
    <property type="component" value="Unassembled WGS sequence"/>
</dbReference>
<dbReference type="InterPro" id="IPR019253">
    <property type="entry name" value="DUF2244_TM"/>
</dbReference>
<feature type="transmembrane region" description="Helical" evidence="1">
    <location>
        <begin position="28"/>
        <end position="46"/>
    </location>
</feature>
<dbReference type="InterPro" id="IPR016990">
    <property type="entry name" value="UCP032162_TM"/>
</dbReference>
<dbReference type="AlphaFoldDB" id="A0A5C8PGV4"/>
<protein>
    <submittedName>
        <fullName evidence="2">DUF2244 domain-containing protein</fullName>
    </submittedName>
</protein>
<keyword evidence="1" id="KW-0472">Membrane</keyword>
<feature type="transmembrane region" description="Helical" evidence="1">
    <location>
        <begin position="52"/>
        <end position="71"/>
    </location>
</feature>
<dbReference type="RefSeq" id="WP_147849278.1">
    <property type="nucleotide sequence ID" value="NZ_VDUZ01000028.1"/>
</dbReference>
<dbReference type="OrthoDB" id="9808190at2"/>
<dbReference type="Pfam" id="PF10003">
    <property type="entry name" value="DUF2244"/>
    <property type="match status" value="1"/>
</dbReference>
<gene>
    <name evidence="2" type="ORF">FHP25_22775</name>
</gene>
<reference evidence="2 3" key="1">
    <citation type="submission" date="2019-06" db="EMBL/GenBank/DDBJ databases">
        <title>New taxonomy in bacterial strain CC-CFT640, isolated from vineyard.</title>
        <authorList>
            <person name="Lin S.-Y."/>
            <person name="Tsai C.-F."/>
            <person name="Young C.-C."/>
        </authorList>
    </citation>
    <scope>NUCLEOTIDE SEQUENCE [LARGE SCALE GENOMIC DNA]</scope>
    <source>
        <strain evidence="2 3">CC-CFT640</strain>
    </source>
</reference>
<proteinExistence type="predicted"/>
<comment type="caution">
    <text evidence="2">The sequence shown here is derived from an EMBL/GenBank/DDBJ whole genome shotgun (WGS) entry which is preliminary data.</text>
</comment>
<evidence type="ECO:0000313" key="3">
    <source>
        <dbReference type="Proteomes" id="UP000321638"/>
    </source>
</evidence>
<sequence>MSDAVAQAVHFNATLVPHRSLSRRGFRWLIGVLLAANLLIGLPVFLLGAWPVIGFMGLDVALVVVLFRLNYKSGRLTETLKLTDSALIVTRLDPEGLVEETRLDAYWLRVDMDDPPEHESRLTLISRGNRLVVGRFLTPDERLEVAKALRAAVARIRTPTYDHRWE</sequence>